<evidence type="ECO:0000313" key="6">
    <source>
        <dbReference type="Proteomes" id="UP001363622"/>
    </source>
</evidence>
<keyword evidence="2" id="KW-0521">NADP</keyword>
<keyword evidence="6" id="KW-1185">Reference proteome</keyword>
<protein>
    <submittedName>
        <fullName evidence="5">NmrA-like family protein</fullName>
    </submittedName>
</protein>
<dbReference type="EMBL" id="JBBPHU010000004">
    <property type="protein sequence ID" value="KAK7518682.1"/>
    <property type="molecule type" value="Genomic_DNA"/>
</dbReference>
<dbReference type="SUPFAM" id="SSF51735">
    <property type="entry name" value="NAD(P)-binding Rossmann-fold domains"/>
    <property type="match status" value="1"/>
</dbReference>
<dbReference type="PANTHER" id="PTHR47706">
    <property type="entry name" value="NMRA-LIKE FAMILY PROTEIN"/>
    <property type="match status" value="1"/>
</dbReference>
<evidence type="ECO:0000256" key="1">
    <source>
        <dbReference type="ARBA" id="ARBA00005725"/>
    </source>
</evidence>
<sequence length="324" mass="35633">MVTVGIAGASGKLGRLVAAALLRLPSPPTLRLYVRDASKLPPWLKSSPHSVITGTAEDRAAATDFAQGCSVIICTYLGADTLMEEGQKVLIDACAAAGVPRYVASDYTVDYRPLKDGELFPKDPMRHVMAYCAAKEGVEGVHVMIGAFMDTWWSGFFGAWVPDESGKGGKLRYWGEGDEVWEVSSYENTAEWIARVAVDEEVKGVVKFLGDRKNIHQIAAAMSSAYSFEPSLEPLGSLADLHATMHQKRDAEPQNYYAYLPMWYQYYMLNRSTLLVPPGSSEDKELSNKRYPDVKAVTFEDYLRMYGPKELSGAMMGVGEKAGL</sequence>
<evidence type="ECO:0000256" key="3">
    <source>
        <dbReference type="ARBA" id="ARBA00023002"/>
    </source>
</evidence>
<reference evidence="5 6" key="1">
    <citation type="submission" date="2024-04" db="EMBL/GenBank/DDBJ databases">
        <title>Phyllosticta paracitricarpa is synonymous to the EU quarantine fungus P. citricarpa based on phylogenomic analyses.</title>
        <authorList>
            <consortium name="Lawrence Berkeley National Laboratory"/>
            <person name="Van Ingen-Buijs V.A."/>
            <person name="Van Westerhoven A.C."/>
            <person name="Haridas S."/>
            <person name="Skiadas P."/>
            <person name="Martin F."/>
            <person name="Groenewald J.Z."/>
            <person name="Crous P.W."/>
            <person name="Seidl M.F."/>
        </authorList>
    </citation>
    <scope>NUCLEOTIDE SEQUENCE [LARGE SCALE GENOMIC DNA]</scope>
    <source>
        <strain evidence="5 6">CBS 123371</strain>
    </source>
</reference>
<evidence type="ECO:0000313" key="5">
    <source>
        <dbReference type="EMBL" id="KAK7518682.1"/>
    </source>
</evidence>
<evidence type="ECO:0000256" key="2">
    <source>
        <dbReference type="ARBA" id="ARBA00022857"/>
    </source>
</evidence>
<dbReference type="Pfam" id="PF13460">
    <property type="entry name" value="NAD_binding_10"/>
    <property type="match status" value="1"/>
</dbReference>
<comment type="similarity">
    <text evidence="1">Belongs to the NmrA-type oxidoreductase family. Isoflavone reductase subfamily.</text>
</comment>
<feature type="domain" description="NAD(P)-binding" evidence="4">
    <location>
        <begin position="8"/>
        <end position="127"/>
    </location>
</feature>
<dbReference type="InterPro" id="IPR051609">
    <property type="entry name" value="NmrA/Isoflavone_reductase-like"/>
</dbReference>
<dbReference type="Proteomes" id="UP001363622">
    <property type="component" value="Unassembled WGS sequence"/>
</dbReference>
<dbReference type="Gene3D" id="3.90.25.10">
    <property type="entry name" value="UDP-galactose 4-epimerase, domain 1"/>
    <property type="match status" value="1"/>
</dbReference>
<evidence type="ECO:0000259" key="4">
    <source>
        <dbReference type="Pfam" id="PF13460"/>
    </source>
</evidence>
<name>A0ABR1KPH4_9PEZI</name>
<keyword evidence="3" id="KW-0560">Oxidoreductase</keyword>
<proteinExistence type="inferred from homology"/>
<comment type="caution">
    <text evidence="5">The sequence shown here is derived from an EMBL/GenBank/DDBJ whole genome shotgun (WGS) entry which is preliminary data.</text>
</comment>
<gene>
    <name evidence="5" type="ORF">IWZ03DRAFT_154000</name>
</gene>
<accession>A0ABR1KPH4</accession>
<dbReference type="InterPro" id="IPR036291">
    <property type="entry name" value="NAD(P)-bd_dom_sf"/>
</dbReference>
<dbReference type="InterPro" id="IPR016040">
    <property type="entry name" value="NAD(P)-bd_dom"/>
</dbReference>
<dbReference type="Gene3D" id="3.40.50.720">
    <property type="entry name" value="NAD(P)-binding Rossmann-like Domain"/>
    <property type="match status" value="1"/>
</dbReference>
<dbReference type="PANTHER" id="PTHR47706:SF9">
    <property type="entry name" value="NMRA-LIKE DOMAIN-CONTAINING PROTEIN-RELATED"/>
    <property type="match status" value="1"/>
</dbReference>
<organism evidence="5 6">
    <name type="scientific">Phyllosticta citriasiana</name>
    <dbReference type="NCBI Taxonomy" id="595635"/>
    <lineage>
        <taxon>Eukaryota</taxon>
        <taxon>Fungi</taxon>
        <taxon>Dikarya</taxon>
        <taxon>Ascomycota</taxon>
        <taxon>Pezizomycotina</taxon>
        <taxon>Dothideomycetes</taxon>
        <taxon>Dothideomycetes incertae sedis</taxon>
        <taxon>Botryosphaeriales</taxon>
        <taxon>Phyllostictaceae</taxon>
        <taxon>Phyllosticta</taxon>
    </lineage>
</organism>